<evidence type="ECO:0000313" key="2">
    <source>
        <dbReference type="EMBL" id="MFC7286454.1"/>
    </source>
</evidence>
<keyword evidence="2" id="KW-0255">Endonuclease</keyword>
<dbReference type="InterPro" id="IPR003615">
    <property type="entry name" value="HNH_nuc"/>
</dbReference>
<accession>A0ABW2I606</accession>
<keyword evidence="2" id="KW-0378">Hydrolase</keyword>
<dbReference type="Pfam" id="PF13391">
    <property type="entry name" value="HNH_2"/>
    <property type="match status" value="1"/>
</dbReference>
<gene>
    <name evidence="2" type="ORF">ACFQPC_00240</name>
</gene>
<evidence type="ECO:0000259" key="1">
    <source>
        <dbReference type="Pfam" id="PF13391"/>
    </source>
</evidence>
<keyword evidence="2" id="KW-0540">Nuclease</keyword>
<sequence>MKVENTLVRPKNKKRCAIWTGTQWEIWPVSAAYPHRKTALVRCYECHGPIILMRESQNGRNEAHFEHRPAHPGCPLAYKQYCGTSSLHPQAVGTPQNSNQHAFTDHISDEAAEEIIGSVGSTEREQLLLARVGQGEFRKKLLTRWKTCSALGCGPQTALIASHIVSWRTCENNNERLDPDNGLLLSPNLDKLFDRKMISFTDKGRLLVSLSLDLNDAMLLGLRQDIQLRSVPNGIKKYLARHREGLKWRELPF</sequence>
<reference evidence="3" key="1">
    <citation type="journal article" date="2019" name="Int. J. Syst. Evol. Microbiol.">
        <title>The Global Catalogue of Microorganisms (GCM) 10K type strain sequencing project: providing services to taxonomists for standard genome sequencing and annotation.</title>
        <authorList>
            <consortium name="The Broad Institute Genomics Platform"/>
            <consortium name="The Broad Institute Genome Sequencing Center for Infectious Disease"/>
            <person name="Wu L."/>
            <person name="Ma J."/>
        </authorList>
    </citation>
    <scope>NUCLEOTIDE SEQUENCE [LARGE SCALE GENOMIC DNA]</scope>
    <source>
        <strain evidence="3">KACC 12508</strain>
    </source>
</reference>
<evidence type="ECO:0000313" key="3">
    <source>
        <dbReference type="Proteomes" id="UP001596542"/>
    </source>
</evidence>
<protein>
    <submittedName>
        <fullName evidence="2">HNH endonuclease</fullName>
    </submittedName>
</protein>
<keyword evidence="3" id="KW-1185">Reference proteome</keyword>
<dbReference type="RefSeq" id="WP_124573340.1">
    <property type="nucleotide sequence ID" value="NZ_JBHTBU010000001.1"/>
</dbReference>
<dbReference type="GO" id="GO:0004519">
    <property type="term" value="F:endonuclease activity"/>
    <property type="evidence" value="ECO:0007669"/>
    <property type="project" value="UniProtKB-KW"/>
</dbReference>
<comment type="caution">
    <text evidence="2">The sequence shown here is derived from an EMBL/GenBank/DDBJ whole genome shotgun (WGS) entry which is preliminary data.</text>
</comment>
<organism evidence="2 3">
    <name type="scientific">Herminiimonas glaciei</name>
    <dbReference type="NCBI Taxonomy" id="523788"/>
    <lineage>
        <taxon>Bacteria</taxon>
        <taxon>Pseudomonadati</taxon>
        <taxon>Pseudomonadota</taxon>
        <taxon>Betaproteobacteria</taxon>
        <taxon>Burkholderiales</taxon>
        <taxon>Oxalobacteraceae</taxon>
        <taxon>Herminiimonas</taxon>
    </lineage>
</organism>
<feature type="domain" description="HNH nuclease" evidence="1">
    <location>
        <begin position="153"/>
        <end position="200"/>
    </location>
</feature>
<name>A0ABW2I606_9BURK</name>
<dbReference type="Proteomes" id="UP001596542">
    <property type="component" value="Unassembled WGS sequence"/>
</dbReference>
<dbReference type="EMBL" id="JBHTBU010000001">
    <property type="protein sequence ID" value="MFC7286454.1"/>
    <property type="molecule type" value="Genomic_DNA"/>
</dbReference>
<proteinExistence type="predicted"/>